<dbReference type="NCBIfam" id="TIGR03187">
    <property type="entry name" value="DGQHR"/>
    <property type="match status" value="1"/>
</dbReference>
<evidence type="ECO:0000313" key="1">
    <source>
        <dbReference type="EMBL" id="MBS2963842.1"/>
    </source>
</evidence>
<reference evidence="1" key="1">
    <citation type="submission" date="2021-04" db="EMBL/GenBank/DDBJ databases">
        <title>Genome based classification of Actinospica acidithermotolerans sp. nov., an actinobacterium isolated from an Indonesian hot spring.</title>
        <authorList>
            <person name="Kusuma A.B."/>
            <person name="Putra K.E."/>
            <person name="Nafisah S."/>
            <person name="Loh J."/>
            <person name="Nouioui I."/>
            <person name="Goodfellow M."/>
        </authorList>
    </citation>
    <scope>NUCLEOTIDE SEQUENCE</scope>
    <source>
        <strain evidence="1">DSM 45618</strain>
    </source>
</reference>
<dbReference type="InterPro" id="IPR017642">
    <property type="entry name" value="DNA_S_mod_DndB"/>
</dbReference>
<name>A0A8J7WQ45_9ACTN</name>
<accession>A0A8J7WQ45</accession>
<proteinExistence type="predicted"/>
<sequence length="377" mass="41932">MTGGPSIKRRALRIEQHPEIPLYVFTLAADEVYVVADVARIARDEANRLLGYQRPEKKQHVQQILEYLDGESVLFPNGLIMALPSSVKFKASPGPRSNDSLATSGTLEIPMPASPDEPRPALIVDGQQRSSALAQTRRKRLPVIVAGFVTEDLTVQREQFLRVNTVSPLPTNLVSELLPEVGVALPSKYSAKQLPARLVEMLNTDRDSPFLGMIRRASTPADQKQAVVADNSLVTALGESLNSPSGILFLYRNLSTNTIDSATIRTLVITYWTAVRDTFPEAWGLPPTKSRLMHGVGIKSMGRLMDRVMANVNLKGDDPHGQAMRELSLIKTQCRWTRGRWAELNLDWKDLQNTPRHISTLANYLMREYARARSDAS</sequence>
<organism evidence="1 2">
    <name type="scientific">Actinocrinis puniceicyclus</name>
    <dbReference type="NCBI Taxonomy" id="977794"/>
    <lineage>
        <taxon>Bacteria</taxon>
        <taxon>Bacillati</taxon>
        <taxon>Actinomycetota</taxon>
        <taxon>Actinomycetes</taxon>
        <taxon>Catenulisporales</taxon>
        <taxon>Actinospicaceae</taxon>
        <taxon>Actinocrinis</taxon>
    </lineage>
</organism>
<keyword evidence="2" id="KW-1185">Reference proteome</keyword>
<dbReference type="AlphaFoldDB" id="A0A8J7WQ45"/>
<evidence type="ECO:0000313" key="2">
    <source>
        <dbReference type="Proteomes" id="UP000677913"/>
    </source>
</evidence>
<dbReference type="Proteomes" id="UP000677913">
    <property type="component" value="Unassembled WGS sequence"/>
</dbReference>
<dbReference type="NCBIfam" id="NF041060">
    <property type="entry name" value="DpdB"/>
    <property type="match status" value="1"/>
</dbReference>
<dbReference type="EMBL" id="JAGSXH010000035">
    <property type="protein sequence ID" value="MBS2963842.1"/>
    <property type="molecule type" value="Genomic_DNA"/>
</dbReference>
<dbReference type="CDD" id="cd16413">
    <property type="entry name" value="DGQHR_domain"/>
    <property type="match status" value="1"/>
</dbReference>
<dbReference type="Pfam" id="PF14072">
    <property type="entry name" value="DndB"/>
    <property type="match status" value="1"/>
</dbReference>
<dbReference type="InterPro" id="IPR017601">
    <property type="entry name" value="DGQHR-contain_dom"/>
</dbReference>
<gene>
    <name evidence="1" type="ORF">KGA66_12350</name>
</gene>
<comment type="caution">
    <text evidence="1">The sequence shown here is derived from an EMBL/GenBank/DDBJ whole genome shotgun (WGS) entry which is preliminary data.</text>
</comment>
<dbReference type="RefSeq" id="WP_211467906.1">
    <property type="nucleotide sequence ID" value="NZ_JAGSXH010000035.1"/>
</dbReference>
<protein>
    <submittedName>
        <fullName evidence="1">DGQHR domain-containing protein</fullName>
    </submittedName>
</protein>